<evidence type="ECO:0000256" key="2">
    <source>
        <dbReference type="SAM" id="Phobius"/>
    </source>
</evidence>
<dbReference type="AlphaFoldDB" id="A0A0N5AN93"/>
<keyword evidence="2" id="KW-0472">Membrane</keyword>
<feature type="transmembrane region" description="Helical" evidence="2">
    <location>
        <begin position="205"/>
        <end position="231"/>
    </location>
</feature>
<feature type="transmembrane region" description="Helical" evidence="2">
    <location>
        <begin position="162"/>
        <end position="185"/>
    </location>
</feature>
<sequence>MEPSVSKAIPTAPPYMESSSSSSHRSLVHTLELPPTYEATVNASDALPPTYESIYGEFRQVQDSKGFVRVLGKALKFILNTVAVAVTIGLLNVVPLTMVILGSMNLHMCKVQPMIPIWILVSGIFLLLKSAINFFRMKVRSNNGAQLNALEEQAQKRCKNPFTFILTFLGIFFIIWFIIGSVWVYGAYKKVEYNKNSLHYCDHFMYVFSFVYTTSVYIVSFLTMCCCALPPTYQSLYGEFRRVDDPKSLAQFLGKAFTALINTVTAAVTIAFLNIIPLFMIVIGVINLENCQIEPRIPIWLIVGGSVYLLKSAINFFRMKVYKDRLNRQNPPDQNVPRGCRNPFKLVLSLLALFSVIWFVIGTVLVYRVYSSVNYEDEQSSDHCDQFIYLFSFCAASVVAVVVCALEERNLLTTKEFVQFNRNQSSFFT</sequence>
<feature type="transmembrane region" description="Helical" evidence="2">
    <location>
        <begin position="387"/>
        <end position="406"/>
    </location>
</feature>
<feature type="transmembrane region" description="Helical" evidence="2">
    <location>
        <begin position="77"/>
        <end position="103"/>
    </location>
</feature>
<accession>A0A0N5AN93</accession>
<dbReference type="Proteomes" id="UP000046393">
    <property type="component" value="Unplaced"/>
</dbReference>
<dbReference type="WBParaSite" id="SMUV_0000607401-mRNA-1">
    <property type="protein sequence ID" value="SMUV_0000607401-mRNA-1"/>
    <property type="gene ID" value="SMUV_0000607401"/>
</dbReference>
<feature type="transmembrane region" description="Helical" evidence="2">
    <location>
        <begin position="346"/>
        <end position="367"/>
    </location>
</feature>
<evidence type="ECO:0000256" key="1">
    <source>
        <dbReference type="SAM" id="MobiDB-lite"/>
    </source>
</evidence>
<reference evidence="4" key="1">
    <citation type="submission" date="2017-02" db="UniProtKB">
        <authorList>
            <consortium name="WormBaseParasite"/>
        </authorList>
    </citation>
    <scope>IDENTIFICATION</scope>
</reference>
<dbReference type="PANTHER" id="PTHR33444">
    <property type="entry name" value="SI:DKEY-19B23.12-RELATED"/>
    <property type="match status" value="1"/>
</dbReference>
<keyword evidence="2" id="KW-0812">Transmembrane</keyword>
<dbReference type="InterPro" id="IPR040350">
    <property type="entry name" value="TMEM272"/>
</dbReference>
<protein>
    <submittedName>
        <fullName evidence="4">G_PROTEIN_RECEP_F1_2 domain-containing protein</fullName>
    </submittedName>
</protein>
<dbReference type="PANTHER" id="PTHR33444:SF7">
    <property type="entry name" value="TRANSMEMBRANE PROTEIN 272"/>
    <property type="match status" value="1"/>
</dbReference>
<proteinExistence type="predicted"/>
<feature type="region of interest" description="Disordered" evidence="1">
    <location>
        <begin position="1"/>
        <end position="23"/>
    </location>
</feature>
<name>A0A0N5AN93_9BILA</name>
<organism evidence="3 4">
    <name type="scientific">Syphacia muris</name>
    <dbReference type="NCBI Taxonomy" id="451379"/>
    <lineage>
        <taxon>Eukaryota</taxon>
        <taxon>Metazoa</taxon>
        <taxon>Ecdysozoa</taxon>
        <taxon>Nematoda</taxon>
        <taxon>Chromadorea</taxon>
        <taxon>Rhabditida</taxon>
        <taxon>Spirurina</taxon>
        <taxon>Oxyuridomorpha</taxon>
        <taxon>Oxyuroidea</taxon>
        <taxon>Oxyuridae</taxon>
        <taxon>Syphacia</taxon>
    </lineage>
</organism>
<feature type="transmembrane region" description="Helical" evidence="2">
    <location>
        <begin position="115"/>
        <end position="135"/>
    </location>
</feature>
<keyword evidence="3" id="KW-1185">Reference proteome</keyword>
<evidence type="ECO:0000313" key="3">
    <source>
        <dbReference type="Proteomes" id="UP000046393"/>
    </source>
</evidence>
<keyword evidence="2" id="KW-1133">Transmembrane helix</keyword>
<feature type="transmembrane region" description="Helical" evidence="2">
    <location>
        <begin position="252"/>
        <end position="285"/>
    </location>
</feature>
<dbReference type="STRING" id="451379.A0A0N5AN93"/>
<evidence type="ECO:0000313" key="4">
    <source>
        <dbReference type="WBParaSite" id="SMUV_0000607401-mRNA-1"/>
    </source>
</evidence>
<feature type="transmembrane region" description="Helical" evidence="2">
    <location>
        <begin position="297"/>
        <end position="317"/>
    </location>
</feature>